<evidence type="ECO:0000313" key="4">
    <source>
        <dbReference type="Proteomes" id="UP000001064"/>
    </source>
</evidence>
<dbReference type="PANTHER" id="PTHR31378">
    <property type="entry name" value="EGF-LIKE DOMAIN-CONTAINING PROTEIN-RELATED-RELATED"/>
    <property type="match status" value="1"/>
</dbReference>
<dbReference type="InParanoid" id="F0ZX67"/>
<protein>
    <recommendedName>
        <fullName evidence="2">ComC supersandwich domain-containing protein</fullName>
    </recommendedName>
</protein>
<keyword evidence="1" id="KW-0812">Transmembrane</keyword>
<dbReference type="Proteomes" id="UP000001064">
    <property type="component" value="Unassembled WGS sequence"/>
</dbReference>
<dbReference type="RefSeq" id="XP_003292006.1">
    <property type="nucleotide sequence ID" value="XM_003291958.1"/>
</dbReference>
<feature type="domain" description="ComC supersandwich" evidence="2">
    <location>
        <begin position="26"/>
        <end position="196"/>
    </location>
</feature>
<dbReference type="KEGG" id="dpp:DICPUDRAFT_9980"/>
<sequence length="237" mass="26846">IISVVGIRELDIYSDQTNLYYFTEWEYNYFSTIQKENKVVSNITVILEWYNIESTLNFANEIITINPSTIKYTIMISKYPFTSKLNSLQLVMKAMVESSDTSSCSGQQFGNLEIENSDYLKLQIGNYSLKGRFIKKCIIDDGIIQTLSNTLLNSDDIKEMDIYQTKQDHQYLQSFIGINIGQFSNNVVVDPDFSVLVDSYKPSCNNNSNLSKTQIAGIVVGSVVLFIIIIISLALLV</sequence>
<accession>F0ZX67</accession>
<evidence type="ECO:0000256" key="1">
    <source>
        <dbReference type="SAM" id="Phobius"/>
    </source>
</evidence>
<feature type="non-terminal residue" evidence="3">
    <location>
        <position position="237"/>
    </location>
</feature>
<feature type="non-terminal residue" evidence="3">
    <location>
        <position position="1"/>
    </location>
</feature>
<dbReference type="PANTHER" id="PTHR31378:SF46">
    <property type="entry name" value="EGF-LIKE DOMAIN-CONTAINING PROTEIN"/>
    <property type="match status" value="1"/>
</dbReference>
<name>F0ZX67_DICPU</name>
<gene>
    <name evidence="3" type="ORF">DICPUDRAFT_9980</name>
</gene>
<keyword evidence="1" id="KW-0472">Membrane</keyword>
<dbReference type="AlphaFoldDB" id="F0ZX67"/>
<dbReference type="GeneID" id="10505754"/>
<evidence type="ECO:0000313" key="3">
    <source>
        <dbReference type="EMBL" id="EGC31467.1"/>
    </source>
</evidence>
<dbReference type="VEuPathDB" id="AmoebaDB:DICPUDRAFT_9980"/>
<reference evidence="4" key="1">
    <citation type="journal article" date="2011" name="Genome Biol.">
        <title>Comparative genomics of the social amoebae Dictyostelium discoideum and Dictyostelium purpureum.</title>
        <authorList>
            <consortium name="US DOE Joint Genome Institute (JGI-PGF)"/>
            <person name="Sucgang R."/>
            <person name="Kuo A."/>
            <person name="Tian X."/>
            <person name="Salerno W."/>
            <person name="Parikh A."/>
            <person name="Feasley C.L."/>
            <person name="Dalin E."/>
            <person name="Tu H."/>
            <person name="Huang E."/>
            <person name="Barry K."/>
            <person name="Lindquist E."/>
            <person name="Shapiro H."/>
            <person name="Bruce D."/>
            <person name="Schmutz J."/>
            <person name="Salamov A."/>
            <person name="Fey P."/>
            <person name="Gaudet P."/>
            <person name="Anjard C."/>
            <person name="Babu M.M."/>
            <person name="Basu S."/>
            <person name="Bushmanova Y."/>
            <person name="van der Wel H."/>
            <person name="Katoh-Kurasawa M."/>
            <person name="Dinh C."/>
            <person name="Coutinho P.M."/>
            <person name="Saito T."/>
            <person name="Elias M."/>
            <person name="Schaap P."/>
            <person name="Kay R.R."/>
            <person name="Henrissat B."/>
            <person name="Eichinger L."/>
            <person name="Rivero F."/>
            <person name="Putnam N.H."/>
            <person name="West C.M."/>
            <person name="Loomis W.F."/>
            <person name="Chisholm R.L."/>
            <person name="Shaulsky G."/>
            <person name="Strassmann J.E."/>
            <person name="Queller D.C."/>
            <person name="Kuspa A."/>
            <person name="Grigoriev I.V."/>
        </authorList>
    </citation>
    <scope>NUCLEOTIDE SEQUENCE [LARGE SCALE GENOMIC DNA]</scope>
    <source>
        <strain evidence="4">QSDP1</strain>
    </source>
</reference>
<organism evidence="3 4">
    <name type="scientific">Dictyostelium purpureum</name>
    <name type="common">Slime mold</name>
    <dbReference type="NCBI Taxonomy" id="5786"/>
    <lineage>
        <taxon>Eukaryota</taxon>
        <taxon>Amoebozoa</taxon>
        <taxon>Evosea</taxon>
        <taxon>Eumycetozoa</taxon>
        <taxon>Dictyostelia</taxon>
        <taxon>Dictyosteliales</taxon>
        <taxon>Dictyosteliaceae</taxon>
        <taxon>Dictyostelium</taxon>
    </lineage>
</organism>
<feature type="transmembrane region" description="Helical" evidence="1">
    <location>
        <begin position="215"/>
        <end position="236"/>
    </location>
</feature>
<keyword evidence="1" id="KW-1133">Transmembrane helix</keyword>
<dbReference type="OrthoDB" id="19767at2759"/>
<dbReference type="InterPro" id="IPR054484">
    <property type="entry name" value="ComC_SSD"/>
</dbReference>
<keyword evidence="4" id="KW-1185">Reference proteome</keyword>
<dbReference type="EMBL" id="GL871252">
    <property type="protein sequence ID" value="EGC31467.1"/>
    <property type="molecule type" value="Genomic_DNA"/>
</dbReference>
<proteinExistence type="predicted"/>
<evidence type="ECO:0000259" key="2">
    <source>
        <dbReference type="Pfam" id="PF22933"/>
    </source>
</evidence>
<dbReference type="Pfam" id="PF22933">
    <property type="entry name" value="ComC_SSD"/>
    <property type="match status" value="1"/>
</dbReference>